<dbReference type="RefSeq" id="WP_379236828.1">
    <property type="nucleotide sequence ID" value="NZ_JBHSTE010000006.1"/>
</dbReference>
<dbReference type="PANTHER" id="PTHR43280">
    <property type="entry name" value="ARAC-FAMILY TRANSCRIPTIONAL REGULATOR"/>
    <property type="match status" value="1"/>
</dbReference>
<dbReference type="InterPro" id="IPR018060">
    <property type="entry name" value="HTH_AraC"/>
</dbReference>
<keyword evidence="7" id="KW-1185">Reference proteome</keyword>
<dbReference type="PANTHER" id="PTHR43280:SF2">
    <property type="entry name" value="HTH-TYPE TRANSCRIPTIONAL REGULATOR EXSA"/>
    <property type="match status" value="1"/>
</dbReference>
<keyword evidence="4" id="KW-1133">Transmembrane helix</keyword>
<proteinExistence type="predicted"/>
<dbReference type="Proteomes" id="UP001596233">
    <property type="component" value="Unassembled WGS sequence"/>
</dbReference>
<keyword evidence="4" id="KW-0472">Membrane</keyword>
<evidence type="ECO:0000313" key="6">
    <source>
        <dbReference type="EMBL" id="MFC6334366.1"/>
    </source>
</evidence>
<dbReference type="Pfam" id="PF17853">
    <property type="entry name" value="GGDEF_2"/>
    <property type="match status" value="1"/>
</dbReference>
<evidence type="ECO:0000256" key="4">
    <source>
        <dbReference type="SAM" id="Phobius"/>
    </source>
</evidence>
<dbReference type="Gene3D" id="1.10.10.60">
    <property type="entry name" value="Homeodomain-like"/>
    <property type="match status" value="2"/>
</dbReference>
<evidence type="ECO:0000259" key="5">
    <source>
        <dbReference type="PROSITE" id="PS01124"/>
    </source>
</evidence>
<feature type="transmembrane region" description="Helical" evidence="4">
    <location>
        <begin position="295"/>
        <end position="315"/>
    </location>
</feature>
<gene>
    <name evidence="6" type="ORF">ACFP56_17195</name>
</gene>
<dbReference type="InterPro" id="IPR009057">
    <property type="entry name" value="Homeodomain-like_sf"/>
</dbReference>
<keyword evidence="2" id="KW-0238">DNA-binding</keyword>
<keyword evidence="4" id="KW-0812">Transmembrane</keyword>
<dbReference type="InterPro" id="IPR018062">
    <property type="entry name" value="HTH_AraC-typ_CS"/>
</dbReference>
<dbReference type="EMBL" id="JBHSTE010000006">
    <property type="protein sequence ID" value="MFC6334366.1"/>
    <property type="molecule type" value="Genomic_DNA"/>
</dbReference>
<keyword evidence="3" id="KW-0804">Transcription</keyword>
<comment type="caution">
    <text evidence="6">The sequence shown here is derived from an EMBL/GenBank/DDBJ whole genome shotgun (WGS) entry which is preliminary data.</text>
</comment>
<reference evidence="7" key="1">
    <citation type="journal article" date="2019" name="Int. J. Syst. Evol. Microbiol.">
        <title>The Global Catalogue of Microorganisms (GCM) 10K type strain sequencing project: providing services to taxonomists for standard genome sequencing and annotation.</title>
        <authorList>
            <consortium name="The Broad Institute Genomics Platform"/>
            <consortium name="The Broad Institute Genome Sequencing Center for Infectious Disease"/>
            <person name="Wu L."/>
            <person name="Ma J."/>
        </authorList>
    </citation>
    <scope>NUCLEOTIDE SEQUENCE [LARGE SCALE GENOMIC DNA]</scope>
    <source>
        <strain evidence="7">PCU 280</strain>
    </source>
</reference>
<feature type="domain" description="HTH araC/xylS-type" evidence="5">
    <location>
        <begin position="667"/>
        <end position="764"/>
    </location>
</feature>
<evidence type="ECO:0000256" key="3">
    <source>
        <dbReference type="ARBA" id="ARBA00023163"/>
    </source>
</evidence>
<name>A0ABW1V942_9BACL</name>
<protein>
    <submittedName>
        <fullName evidence="6">Helix-turn-helix domain-containing protein</fullName>
    </submittedName>
</protein>
<keyword evidence="1" id="KW-0805">Transcription regulation</keyword>
<accession>A0ABW1V942</accession>
<sequence>MKLNLDHAKRKKSYLYKLIWLSCISVCIPVILASVAYHFVSVQKMELHLLTESESSLQLMKDRAERVIQGIESESLQLANDPLTLKIIQNTNQEQSIIWHVEFLGKLSLIKNMNGFINEVFLYIPHNDLVLSNEYGTIERKNFKYEQDIEQLLESDQPSQWIQHSQSIADGHITFARLLPIGSSGAKGILAFEIDALAMGNFLETNTIILTKDNEFIIMNYFDLFQPTATQEDDLLERIYQLEGIKTIIESTSSNGHFAAADIYGNAAQFQYMKNVFNRTYVSVIPEAFISSQFGWIRGMTILIVFSFVIIGFILTSITSKKAYSPIERLLEHSHSLNIGRVQAKGNELEFIKDCLDHLSSEKENLAIFIENSKPTLREKCLQQILDRDYTRAETVLQDCNRYGIDCTLTNIVLIVEVENIYRINRFLPEEKGVVSFALVNVMLEILRNQNVAKGYVIPYHGAGVAILQYPSELEQSVMHKQTLAYIEEFSTALRDFLSFDVAVGIGRYYSHIADVSVSYNEAQTALQYRMFPNLGSILFIEDIEVEKKHSILRYPFELEANIIDALERKQEGIAVENLTKFADLLQMSQSYAFILQCYHILLSSIIVSMEKQSVNMMEIMEHNFFQQLKSKKTFKDLHAWFAETVFTQYIYLTQNGIEENEELGIQYICKYIREHCREDLSLVQCAEMIGISPSYLSRLFKKEMGMNFLEYVAESKIAEAKKLLKETDQNISEIAQQIGYSERNLNRVFQRHVQTSPGNYRMQHR</sequence>
<dbReference type="Pfam" id="PF12833">
    <property type="entry name" value="HTH_18"/>
    <property type="match status" value="1"/>
</dbReference>
<dbReference type="PROSITE" id="PS00041">
    <property type="entry name" value="HTH_ARAC_FAMILY_1"/>
    <property type="match status" value="1"/>
</dbReference>
<evidence type="ECO:0000256" key="1">
    <source>
        <dbReference type="ARBA" id="ARBA00023015"/>
    </source>
</evidence>
<dbReference type="SMART" id="SM00342">
    <property type="entry name" value="HTH_ARAC"/>
    <property type="match status" value="1"/>
</dbReference>
<dbReference type="PROSITE" id="PS01124">
    <property type="entry name" value="HTH_ARAC_FAMILY_2"/>
    <property type="match status" value="1"/>
</dbReference>
<organism evidence="6 7">
    <name type="scientific">Paenibacillus septentrionalis</name>
    <dbReference type="NCBI Taxonomy" id="429342"/>
    <lineage>
        <taxon>Bacteria</taxon>
        <taxon>Bacillati</taxon>
        <taxon>Bacillota</taxon>
        <taxon>Bacilli</taxon>
        <taxon>Bacillales</taxon>
        <taxon>Paenibacillaceae</taxon>
        <taxon>Paenibacillus</taxon>
    </lineage>
</organism>
<evidence type="ECO:0000313" key="7">
    <source>
        <dbReference type="Proteomes" id="UP001596233"/>
    </source>
</evidence>
<dbReference type="SUPFAM" id="SSF46689">
    <property type="entry name" value="Homeodomain-like"/>
    <property type="match status" value="2"/>
</dbReference>
<evidence type="ECO:0000256" key="2">
    <source>
        <dbReference type="ARBA" id="ARBA00023125"/>
    </source>
</evidence>
<feature type="transmembrane region" description="Helical" evidence="4">
    <location>
        <begin position="18"/>
        <end position="40"/>
    </location>
</feature>
<dbReference type="InterPro" id="IPR041522">
    <property type="entry name" value="CdaR_GGDEF"/>
</dbReference>